<proteinExistence type="predicted"/>
<name>A0AAV3RK67_LITER</name>
<evidence type="ECO:0000313" key="4">
    <source>
        <dbReference type="Proteomes" id="UP001454036"/>
    </source>
</evidence>
<keyword evidence="4" id="KW-1185">Reference proteome</keyword>
<sequence length="234" mass="25304">MMSGVLLVVFPLLMMNGLTLLFLLVIIILQVMSPLLLRVRQRIRGELLSIRPAVQEGSECTAAIVVPIADEGAGDATRYNSPSDICEPSNTAGQEVSDGDVGVGQPSVTHEDSSTQKVLGRGHRTKVPYVKLQDYVTNTVRVLSPSLPSPASPSHQSSGTSYPLSDYLNSNKFSVGQRIFLASISTGIEPSSFKEAMKDPGWREAMHKEIQALEDNGTWNLVELPADKKALGSR</sequence>
<evidence type="ECO:0000256" key="1">
    <source>
        <dbReference type="SAM" id="MobiDB-lite"/>
    </source>
</evidence>
<keyword evidence="2" id="KW-0812">Transmembrane</keyword>
<keyword evidence="2" id="KW-1133">Transmembrane helix</keyword>
<comment type="caution">
    <text evidence="3">The sequence shown here is derived from an EMBL/GenBank/DDBJ whole genome shotgun (WGS) entry which is preliminary data.</text>
</comment>
<evidence type="ECO:0000256" key="2">
    <source>
        <dbReference type="SAM" id="Phobius"/>
    </source>
</evidence>
<keyword evidence="2" id="KW-0472">Membrane</keyword>
<dbReference type="EMBL" id="BAABME010009709">
    <property type="protein sequence ID" value="GAA0175666.1"/>
    <property type="molecule type" value="Genomic_DNA"/>
</dbReference>
<evidence type="ECO:0000313" key="3">
    <source>
        <dbReference type="EMBL" id="GAA0175666.1"/>
    </source>
</evidence>
<feature type="transmembrane region" description="Helical" evidence="2">
    <location>
        <begin position="12"/>
        <end position="37"/>
    </location>
</feature>
<feature type="compositionally biased region" description="Polar residues" evidence="1">
    <location>
        <begin position="83"/>
        <end position="94"/>
    </location>
</feature>
<protein>
    <submittedName>
        <fullName evidence="3">Uncharacterized protein</fullName>
    </submittedName>
</protein>
<organism evidence="3 4">
    <name type="scientific">Lithospermum erythrorhizon</name>
    <name type="common">Purple gromwell</name>
    <name type="synonym">Lithospermum officinale var. erythrorhizon</name>
    <dbReference type="NCBI Taxonomy" id="34254"/>
    <lineage>
        <taxon>Eukaryota</taxon>
        <taxon>Viridiplantae</taxon>
        <taxon>Streptophyta</taxon>
        <taxon>Embryophyta</taxon>
        <taxon>Tracheophyta</taxon>
        <taxon>Spermatophyta</taxon>
        <taxon>Magnoliopsida</taxon>
        <taxon>eudicotyledons</taxon>
        <taxon>Gunneridae</taxon>
        <taxon>Pentapetalae</taxon>
        <taxon>asterids</taxon>
        <taxon>lamiids</taxon>
        <taxon>Boraginales</taxon>
        <taxon>Boraginaceae</taxon>
        <taxon>Boraginoideae</taxon>
        <taxon>Lithospermeae</taxon>
        <taxon>Lithospermum</taxon>
    </lineage>
</organism>
<gene>
    <name evidence="3" type="ORF">LIER_28796</name>
</gene>
<dbReference type="AlphaFoldDB" id="A0AAV3RK67"/>
<reference evidence="3 4" key="1">
    <citation type="submission" date="2024-01" db="EMBL/GenBank/DDBJ databases">
        <title>The complete chloroplast genome sequence of Lithospermum erythrorhizon: insights into the phylogenetic relationship among Boraginaceae species and the maternal lineages of purple gromwells.</title>
        <authorList>
            <person name="Okada T."/>
            <person name="Watanabe K."/>
        </authorList>
    </citation>
    <scope>NUCLEOTIDE SEQUENCE [LARGE SCALE GENOMIC DNA]</scope>
</reference>
<accession>A0AAV3RK67</accession>
<dbReference type="Proteomes" id="UP001454036">
    <property type="component" value="Unassembled WGS sequence"/>
</dbReference>
<feature type="region of interest" description="Disordered" evidence="1">
    <location>
        <begin position="83"/>
        <end position="120"/>
    </location>
</feature>